<protein>
    <recommendedName>
        <fullName evidence="5">Probable membrane transporter protein</fullName>
    </recommendedName>
</protein>
<evidence type="ECO:0000256" key="3">
    <source>
        <dbReference type="ARBA" id="ARBA00022989"/>
    </source>
</evidence>
<dbReference type="RefSeq" id="WP_095509190.1">
    <property type="nucleotide sequence ID" value="NZ_MQWD01000001.1"/>
</dbReference>
<feature type="transmembrane region" description="Helical" evidence="5">
    <location>
        <begin position="44"/>
        <end position="67"/>
    </location>
</feature>
<evidence type="ECO:0000256" key="1">
    <source>
        <dbReference type="ARBA" id="ARBA00004141"/>
    </source>
</evidence>
<organism evidence="6 7">
    <name type="scientific">Rubrivirga marina</name>
    <dbReference type="NCBI Taxonomy" id="1196024"/>
    <lineage>
        <taxon>Bacteria</taxon>
        <taxon>Pseudomonadati</taxon>
        <taxon>Rhodothermota</taxon>
        <taxon>Rhodothermia</taxon>
        <taxon>Rhodothermales</taxon>
        <taxon>Rubricoccaceae</taxon>
        <taxon>Rubrivirga</taxon>
    </lineage>
</organism>
<keyword evidence="5" id="KW-1003">Cell membrane</keyword>
<evidence type="ECO:0000256" key="5">
    <source>
        <dbReference type="RuleBase" id="RU363041"/>
    </source>
</evidence>
<dbReference type="Pfam" id="PF01925">
    <property type="entry name" value="TauE"/>
    <property type="match status" value="1"/>
</dbReference>
<keyword evidence="7" id="KW-1185">Reference proteome</keyword>
<comment type="caution">
    <text evidence="6">The sequence shown here is derived from an EMBL/GenBank/DDBJ whole genome shotgun (WGS) entry which is preliminary data.</text>
</comment>
<keyword evidence="4 5" id="KW-0472">Membrane</keyword>
<evidence type="ECO:0000256" key="2">
    <source>
        <dbReference type="ARBA" id="ARBA00022692"/>
    </source>
</evidence>
<comment type="subcellular location">
    <subcellularLocation>
        <location evidence="5">Cell membrane</location>
        <topology evidence="5">Multi-pass membrane protein</topology>
    </subcellularLocation>
    <subcellularLocation>
        <location evidence="1">Membrane</location>
        <topology evidence="1">Multi-pass membrane protein</topology>
    </subcellularLocation>
</comment>
<feature type="transmembrane region" description="Helical" evidence="5">
    <location>
        <begin position="183"/>
        <end position="202"/>
    </location>
</feature>
<dbReference type="GO" id="GO:0005886">
    <property type="term" value="C:plasma membrane"/>
    <property type="evidence" value="ECO:0007669"/>
    <property type="project" value="UniProtKB-SubCell"/>
</dbReference>
<evidence type="ECO:0000313" key="7">
    <source>
        <dbReference type="Proteomes" id="UP000216339"/>
    </source>
</evidence>
<keyword evidence="2 5" id="KW-0812">Transmembrane</keyword>
<accession>A0A271IWI4</accession>
<dbReference type="EMBL" id="MQWD01000001">
    <property type="protein sequence ID" value="PAP75552.1"/>
    <property type="molecule type" value="Genomic_DNA"/>
</dbReference>
<dbReference type="PANTHER" id="PTHR43483:SF3">
    <property type="entry name" value="MEMBRANE TRANSPORTER PROTEIN HI_0806-RELATED"/>
    <property type="match status" value="1"/>
</dbReference>
<dbReference type="InterPro" id="IPR002781">
    <property type="entry name" value="TM_pro_TauE-like"/>
</dbReference>
<sequence length="270" mass="27172">MLLILLVAGALGGFVAGLVGVGGGVIFGPVLFFAFQAAGIEDPILTPLTLGSSLLCTFAASASGTVAQRKAGAIDQRTALVAGGVAAVAVVLVGRFVTTQPWFDKEMFQLILGVLLVVVVVRMVVKKDRVDTLSTEGAERSLGRLAVTGLGAGTIASLAGVGGGVVMVPAFSGLVRLPTKVAAGSSTAAITIITAVGVATYAELGWGEPVPNGALGYVDWRSAALLAVPAIVTARLGVATAHRIDVRAVQLSFAAFAALVAARLLWNALA</sequence>
<comment type="similarity">
    <text evidence="5">Belongs to the 4-toluene sulfonate uptake permease (TSUP) (TC 2.A.102) family.</text>
</comment>
<name>A0A271IWI4_9BACT</name>
<feature type="transmembrane region" description="Helical" evidence="5">
    <location>
        <begin position="223"/>
        <end position="242"/>
    </location>
</feature>
<dbReference type="OrthoDB" id="1525091at2"/>
<evidence type="ECO:0000256" key="4">
    <source>
        <dbReference type="ARBA" id="ARBA00023136"/>
    </source>
</evidence>
<reference evidence="6 7" key="1">
    <citation type="submission" date="2016-11" db="EMBL/GenBank/DDBJ databases">
        <title>Study of marine rhodopsin-containing bacteria.</title>
        <authorList>
            <person name="Yoshizawa S."/>
            <person name="Kumagai Y."/>
            <person name="Kogure K."/>
        </authorList>
    </citation>
    <scope>NUCLEOTIDE SEQUENCE [LARGE SCALE GENOMIC DNA]</scope>
    <source>
        <strain evidence="6 7">SAORIC-28</strain>
    </source>
</reference>
<feature type="transmembrane region" description="Helical" evidence="5">
    <location>
        <begin position="248"/>
        <end position="266"/>
    </location>
</feature>
<keyword evidence="3 5" id="KW-1133">Transmembrane helix</keyword>
<evidence type="ECO:0000313" key="6">
    <source>
        <dbReference type="EMBL" id="PAP75552.1"/>
    </source>
</evidence>
<dbReference type="AlphaFoldDB" id="A0A271IWI4"/>
<feature type="transmembrane region" description="Helical" evidence="5">
    <location>
        <begin position="145"/>
        <end position="171"/>
    </location>
</feature>
<dbReference type="Proteomes" id="UP000216339">
    <property type="component" value="Unassembled WGS sequence"/>
</dbReference>
<proteinExistence type="inferred from homology"/>
<gene>
    <name evidence="6" type="ORF">BSZ37_03400</name>
</gene>
<feature type="transmembrane region" description="Helical" evidence="5">
    <location>
        <begin position="79"/>
        <end position="96"/>
    </location>
</feature>
<feature type="transmembrane region" description="Helical" evidence="5">
    <location>
        <begin position="108"/>
        <end position="125"/>
    </location>
</feature>
<dbReference type="PANTHER" id="PTHR43483">
    <property type="entry name" value="MEMBRANE TRANSPORTER PROTEIN HI_0806-RELATED"/>
    <property type="match status" value="1"/>
</dbReference>